<dbReference type="RefSeq" id="WP_145309445.1">
    <property type="nucleotide sequence ID" value="NZ_CP037452.1"/>
</dbReference>
<reference evidence="1 2" key="1">
    <citation type="submission" date="2019-03" db="EMBL/GenBank/DDBJ databases">
        <title>Deep-cultivation of Planctomycetes and their phenomic and genomic characterization uncovers novel biology.</title>
        <authorList>
            <person name="Wiegand S."/>
            <person name="Jogler M."/>
            <person name="Boedeker C."/>
            <person name="Pinto D."/>
            <person name="Vollmers J."/>
            <person name="Rivas-Marin E."/>
            <person name="Kohn T."/>
            <person name="Peeters S.H."/>
            <person name="Heuer A."/>
            <person name="Rast P."/>
            <person name="Oberbeckmann S."/>
            <person name="Bunk B."/>
            <person name="Jeske O."/>
            <person name="Meyerdierks A."/>
            <person name="Storesund J.E."/>
            <person name="Kallscheuer N."/>
            <person name="Luecker S."/>
            <person name="Lage O.M."/>
            <person name="Pohl T."/>
            <person name="Merkel B.J."/>
            <person name="Hornburger P."/>
            <person name="Mueller R.-W."/>
            <person name="Bruemmer F."/>
            <person name="Labrenz M."/>
            <person name="Spormann A.M."/>
            <person name="Op den Camp H."/>
            <person name="Overmann J."/>
            <person name="Amann R."/>
            <person name="Jetten M.S.M."/>
            <person name="Mascher T."/>
            <person name="Medema M.H."/>
            <person name="Devos D.P."/>
            <person name="Kaster A.-K."/>
            <person name="Ovreas L."/>
            <person name="Rohde M."/>
            <person name="Galperin M.Y."/>
            <person name="Jogler C."/>
        </authorList>
    </citation>
    <scope>NUCLEOTIDE SEQUENCE [LARGE SCALE GENOMIC DNA]</scope>
    <source>
        <strain evidence="1 2">Enr17</strain>
    </source>
</reference>
<evidence type="ECO:0000313" key="1">
    <source>
        <dbReference type="EMBL" id="QDV50735.1"/>
    </source>
</evidence>
<dbReference type="KEGG" id="gfm:Enr17x_27780"/>
<gene>
    <name evidence="1" type="ORF">Enr17x_27780</name>
</gene>
<dbReference type="Proteomes" id="UP000318313">
    <property type="component" value="Chromosome"/>
</dbReference>
<proteinExistence type="predicted"/>
<organism evidence="1 2">
    <name type="scientific">Gimesia fumaroli</name>
    <dbReference type="NCBI Taxonomy" id="2527976"/>
    <lineage>
        <taxon>Bacteria</taxon>
        <taxon>Pseudomonadati</taxon>
        <taxon>Planctomycetota</taxon>
        <taxon>Planctomycetia</taxon>
        <taxon>Planctomycetales</taxon>
        <taxon>Planctomycetaceae</taxon>
        <taxon>Gimesia</taxon>
    </lineage>
</organism>
<sequence length="363" mass="41033">MFRYGTLLTGFMLVVATCVMNDVARAQSIQVRFSPLSKTSKIKPADFKYNIRTDAISPDARRKQLATEEKTYGPILKSEKCVRKQGPSTEQDCVGLVTEWLYWGGDLSARNRIAELRGGGADQFYQNFLKQFCTKQSGESASRKGDIVAFLKDYPNGTSKCLHVALVTDGGKILSKDADGSVFLISGGDESLKVPFKDFRFEYWRPKEKLRAEMLYDFAFINKETKKAEPESVLIGWQPLDAKRVRGRYYLPEKYIKKLGNHLDLKFLEFIATKNGDAFVMNNKNFAEQVQRVFDALSKADSENDKSDGGLIVNQFTFSISGAREKWNVTGKVDVTIVVVIQKKKQEINQNNPFRGVAKPHEK</sequence>
<evidence type="ECO:0000313" key="2">
    <source>
        <dbReference type="Proteomes" id="UP000318313"/>
    </source>
</evidence>
<dbReference type="OrthoDB" id="248516at2"/>
<name>A0A518ICB4_9PLAN</name>
<dbReference type="AlphaFoldDB" id="A0A518ICB4"/>
<protein>
    <submittedName>
        <fullName evidence="1">Uncharacterized protein</fullName>
    </submittedName>
</protein>
<dbReference type="EMBL" id="CP037452">
    <property type="protein sequence ID" value="QDV50735.1"/>
    <property type="molecule type" value="Genomic_DNA"/>
</dbReference>
<accession>A0A518ICB4</accession>
<keyword evidence="2" id="KW-1185">Reference proteome</keyword>